<evidence type="ECO:0000313" key="4">
    <source>
        <dbReference type="Proteomes" id="UP000252603"/>
    </source>
</evidence>
<organism evidence="3 4">
    <name type="scientific">Klebsiella pneumoniae</name>
    <dbReference type="NCBI Taxonomy" id="573"/>
    <lineage>
        <taxon>Bacteria</taxon>
        <taxon>Pseudomonadati</taxon>
        <taxon>Pseudomonadota</taxon>
        <taxon>Gammaproteobacteria</taxon>
        <taxon>Enterobacterales</taxon>
        <taxon>Enterobacteriaceae</taxon>
        <taxon>Klebsiella/Raoultella group</taxon>
        <taxon>Klebsiella</taxon>
        <taxon>Klebsiella pneumoniae complex</taxon>
    </lineage>
</organism>
<evidence type="ECO:0000313" key="3">
    <source>
        <dbReference type="EMBL" id="SSK38785.1"/>
    </source>
</evidence>
<evidence type="ECO:0000256" key="1">
    <source>
        <dbReference type="SAM" id="SignalP"/>
    </source>
</evidence>
<reference evidence="3 4" key="1">
    <citation type="submission" date="2018-07" db="EMBL/GenBank/DDBJ databases">
        <authorList>
            <consortium name="Pathogen Informatics"/>
        </authorList>
    </citation>
    <scope>NUCLEOTIDE SEQUENCE [LARGE SCALE GENOMIC DNA]</scope>
    <source>
        <strain evidence="3 4">4300STDY6470422</strain>
    </source>
</reference>
<dbReference type="InterPro" id="IPR014547">
    <property type="entry name" value="UCP028477"/>
</dbReference>
<dbReference type="EMBL" id="VINI01000002">
    <property type="protein sequence ID" value="MSS29917.1"/>
    <property type="molecule type" value="Genomic_DNA"/>
</dbReference>
<proteinExistence type="predicted"/>
<feature type="signal peptide" evidence="1">
    <location>
        <begin position="1"/>
        <end position="19"/>
    </location>
</feature>
<name>A0A332IQA4_KLEPN</name>
<evidence type="ECO:0000313" key="5">
    <source>
        <dbReference type="Proteomes" id="UP000468995"/>
    </source>
</evidence>
<sequence>MKRLAVALCLGAASLSATAASTDCGAGSPSAETIAATMHQAQRLKQQLNSEPEPVVILVRQGQDMSSRGLTWSHAGYALRQADNSWRVYHNLNTCGTARSALYVQGLYEFLADELVNQQIAVLRPRGELNAALQELLHSPVKLNLFHSPRYNLIAWPFSGPYQNSNGWLLELFARANDSHIWSRQQARDWLAQESYQPSLVNVTLFERLGAKVVASNVFTDDQPDELLAQGKVGLNSGDSVIRFIARYSRAIPGCQHLNLPDSVCVFIPEHQVQ</sequence>
<accession>A0A332IQA4</accession>
<dbReference type="Proteomes" id="UP000252603">
    <property type="component" value="Unassembled WGS sequence"/>
</dbReference>
<dbReference type="AlphaFoldDB" id="A0A332IQA4"/>
<reference evidence="2 5" key="2">
    <citation type="submission" date="2019-07" db="EMBL/GenBank/DDBJ databases">
        <title>Genome sequence of OXA-232-producing Klebsiella pneumoniae ST23 from septicemic neonate.</title>
        <authorList>
            <person name="Mukherjee S."/>
            <person name="Naha S."/>
            <person name="Bhadury P."/>
            <person name="Basu S."/>
        </authorList>
    </citation>
    <scope>NUCLEOTIDE SEQUENCE [LARGE SCALE GENOMIC DNA]</scope>
    <source>
        <strain evidence="2 5">EN5275</strain>
    </source>
</reference>
<gene>
    <name evidence="2" type="ORF">FME62_03825</name>
    <name evidence="3" type="ORF">SAMEA4364603_02834</name>
</gene>
<protein>
    <submittedName>
        <fullName evidence="2">DUF2145 domain-containing protein</fullName>
    </submittedName>
    <submittedName>
        <fullName evidence="3">Outer membrane protein</fullName>
    </submittedName>
</protein>
<feature type="chain" id="PRO_5042703133" evidence="1">
    <location>
        <begin position="20"/>
        <end position="274"/>
    </location>
</feature>
<dbReference type="Pfam" id="PF09916">
    <property type="entry name" value="DUF2145"/>
    <property type="match status" value="1"/>
</dbReference>
<dbReference type="PIRSF" id="PIRSF028477">
    <property type="entry name" value="UCP028477"/>
    <property type="match status" value="1"/>
</dbReference>
<dbReference type="EMBL" id="UFEU01000007">
    <property type="protein sequence ID" value="SSK38785.1"/>
    <property type="molecule type" value="Genomic_DNA"/>
</dbReference>
<dbReference type="RefSeq" id="WP_012737547.1">
    <property type="nucleotide sequence ID" value="NZ_AP025246.1"/>
</dbReference>
<keyword evidence="1" id="KW-0732">Signal</keyword>
<evidence type="ECO:0000313" key="2">
    <source>
        <dbReference type="EMBL" id="MSS29917.1"/>
    </source>
</evidence>
<dbReference type="Proteomes" id="UP000468995">
    <property type="component" value="Unassembled WGS sequence"/>
</dbReference>